<dbReference type="EMBL" id="DVOL01000088">
    <property type="protein sequence ID" value="HIV11247.1"/>
    <property type="molecule type" value="Genomic_DNA"/>
</dbReference>
<reference evidence="1" key="1">
    <citation type="submission" date="2020-10" db="EMBL/GenBank/DDBJ databases">
        <authorList>
            <person name="Gilroy R."/>
        </authorList>
    </citation>
    <scope>NUCLEOTIDE SEQUENCE</scope>
    <source>
        <strain evidence="1">1370</strain>
    </source>
</reference>
<name>A0A9D1T4H4_9FIRM</name>
<dbReference type="AlphaFoldDB" id="A0A9D1T4H4"/>
<protein>
    <submittedName>
        <fullName evidence="1">Uncharacterized protein</fullName>
    </submittedName>
</protein>
<evidence type="ECO:0000313" key="2">
    <source>
        <dbReference type="Proteomes" id="UP000823960"/>
    </source>
</evidence>
<gene>
    <name evidence="1" type="ORF">IAD28_06120</name>
</gene>
<dbReference type="Proteomes" id="UP000823960">
    <property type="component" value="Unassembled WGS sequence"/>
</dbReference>
<proteinExistence type="predicted"/>
<accession>A0A9D1T4H4</accession>
<organism evidence="1 2">
    <name type="scientific">Candidatus Faeciplasma avium</name>
    <dbReference type="NCBI Taxonomy" id="2840798"/>
    <lineage>
        <taxon>Bacteria</taxon>
        <taxon>Bacillati</taxon>
        <taxon>Bacillota</taxon>
        <taxon>Clostridia</taxon>
        <taxon>Eubacteriales</taxon>
        <taxon>Oscillospiraceae</taxon>
        <taxon>Oscillospiraceae incertae sedis</taxon>
        <taxon>Candidatus Faeciplasma</taxon>
    </lineage>
</organism>
<sequence length="87" mass="9268">MNTAKELTMGSNLSYAVTETKPSRPGEPAEYGIAAFYGDGSVAASVDGISCDKNELLELAKSFNRLGLSSIHIRDAVEDFLVAKSQL</sequence>
<reference evidence="1" key="2">
    <citation type="journal article" date="2021" name="PeerJ">
        <title>Extensive microbial diversity within the chicken gut microbiome revealed by metagenomics and culture.</title>
        <authorList>
            <person name="Gilroy R."/>
            <person name="Ravi A."/>
            <person name="Getino M."/>
            <person name="Pursley I."/>
            <person name="Horton D.L."/>
            <person name="Alikhan N.F."/>
            <person name="Baker D."/>
            <person name="Gharbi K."/>
            <person name="Hall N."/>
            <person name="Watson M."/>
            <person name="Adriaenssens E.M."/>
            <person name="Foster-Nyarko E."/>
            <person name="Jarju S."/>
            <person name="Secka A."/>
            <person name="Antonio M."/>
            <person name="Oren A."/>
            <person name="Chaudhuri R.R."/>
            <person name="La Ragione R."/>
            <person name="Hildebrand F."/>
            <person name="Pallen M.J."/>
        </authorList>
    </citation>
    <scope>NUCLEOTIDE SEQUENCE</scope>
    <source>
        <strain evidence="1">1370</strain>
    </source>
</reference>
<evidence type="ECO:0000313" key="1">
    <source>
        <dbReference type="EMBL" id="HIV11247.1"/>
    </source>
</evidence>
<comment type="caution">
    <text evidence="1">The sequence shown here is derived from an EMBL/GenBank/DDBJ whole genome shotgun (WGS) entry which is preliminary data.</text>
</comment>